<dbReference type="SUPFAM" id="SSF57850">
    <property type="entry name" value="RING/U-box"/>
    <property type="match status" value="1"/>
</dbReference>
<keyword evidence="1" id="KW-0863">Zinc-finger</keyword>
<dbReference type="Pfam" id="PF13920">
    <property type="entry name" value="zf-C3HC4_3"/>
    <property type="match status" value="1"/>
</dbReference>
<feature type="compositionally biased region" description="Basic and acidic residues" evidence="2">
    <location>
        <begin position="614"/>
        <end position="625"/>
    </location>
</feature>
<dbReference type="PROSITE" id="PS50089">
    <property type="entry name" value="ZF_RING_2"/>
    <property type="match status" value="1"/>
</dbReference>
<sequence>MRLSLTFLPSPSKAPSLLSIHPSPVSLHSKVLSSPLDEAEAMPHLLHSEETVQIELRRGLESFLATGGHLDGCLTGLDRRSRESELVAVAGLHTVSMLNPSFLQRSPPPSPTPSPTERPHSASSRAPPPVLQVWERRIHSEAVSESESDHHEEDNNMSVLSSREHSPELGTEFAEREDREGERERVRHIVRRWVTENGVVGDTRGDVRGSGRREEREGSVSDHEEGALPEHVRRDRLRIRGRQARLELVMRMKRERERELRALSEHRVVSDFAHRGRIQANLRSRFLRTSDRPIEEERRPSVAEDELGQLRERHRVSGLREEFRFRLENLVRGRGQAVTESVSFSQQYDSALLQRQTSSHVDVSSSQSLEPSRNILSQDPCPFIIENNQQELPQPSSSNTEPPQTDEASTSAADSLCASSSVAEISTQHSSSNTEPPQTDEASISAGDSLHTSSPVVDISTQEAPTQESNLMEEVGEILVENESREDGLDGELLEVGDGERSIHQEEHEDWPDDSASRLSSEIAENWGGQLETSPEERSPSPSLVDHRLFAVHNDSDHSREIRELLNRQTVSNLLHSGFRENLDQLIRSYIQRQGHGALSWGMPVLNPPDSAEVGDHDDGGLNHVEDEDDVEDEEEDENQDPITNVTERSPFIIPPPPPIPPRPPVWHSELHNRNGWARQSMHRSDIEWEAISDLRSDVARLQQAMTHMQRMLEACMDMQLELQRSVRQEVSAALNRFMGGQGASEEGLNDGLKWSQVRKGTCCICCESQIDSLLYRCGHMCTCAKCANELVRGGDKCPLCRAPIIEVVRAYFIM</sequence>
<dbReference type="Gene3D" id="3.30.40.10">
    <property type="entry name" value="Zinc/RING finger domain, C3HC4 (zinc finger)"/>
    <property type="match status" value="1"/>
</dbReference>
<feature type="compositionally biased region" description="Basic and acidic residues" evidence="2">
    <location>
        <begin position="134"/>
        <end position="154"/>
    </location>
</feature>
<dbReference type="InterPro" id="IPR001841">
    <property type="entry name" value="Znf_RING"/>
</dbReference>
<evidence type="ECO:0000256" key="1">
    <source>
        <dbReference type="PROSITE-ProRule" id="PRU00175"/>
    </source>
</evidence>
<dbReference type="CDD" id="cd16647">
    <property type="entry name" value="mRING-HC-C3HC5_NEU1"/>
    <property type="match status" value="1"/>
</dbReference>
<dbReference type="AlphaFoldDB" id="A0AAV8EHK5"/>
<accession>A0AAV8EHK5</accession>
<feature type="compositionally biased region" description="Basic and acidic residues" evidence="2">
    <location>
        <begin position="203"/>
        <end position="229"/>
    </location>
</feature>
<feature type="compositionally biased region" description="Basic and acidic residues" evidence="2">
    <location>
        <begin position="162"/>
        <end position="181"/>
    </location>
</feature>
<name>A0AAV8EHK5_9POAL</name>
<feature type="region of interest" description="Disordered" evidence="2">
    <location>
        <begin position="99"/>
        <end position="181"/>
    </location>
</feature>
<evidence type="ECO:0000259" key="3">
    <source>
        <dbReference type="PROSITE" id="PS50089"/>
    </source>
</evidence>
<comment type="caution">
    <text evidence="4">The sequence shown here is derived from an EMBL/GenBank/DDBJ whole genome shotgun (WGS) entry which is preliminary data.</text>
</comment>
<feature type="region of interest" description="Disordered" evidence="2">
    <location>
        <begin position="200"/>
        <end position="229"/>
    </location>
</feature>
<feature type="compositionally biased region" description="Acidic residues" evidence="2">
    <location>
        <begin position="626"/>
        <end position="640"/>
    </location>
</feature>
<keyword evidence="1" id="KW-0862">Zinc</keyword>
<evidence type="ECO:0000313" key="4">
    <source>
        <dbReference type="EMBL" id="KAJ4778227.1"/>
    </source>
</evidence>
<reference evidence="4" key="1">
    <citation type="submission" date="2022-08" db="EMBL/GenBank/DDBJ databases">
        <authorList>
            <person name="Marques A."/>
        </authorList>
    </citation>
    <scope>NUCLEOTIDE SEQUENCE</scope>
    <source>
        <strain evidence="4">RhyPub2mFocal</strain>
        <tissue evidence="4">Leaves</tissue>
    </source>
</reference>
<dbReference type="InterPro" id="IPR013083">
    <property type="entry name" value="Znf_RING/FYVE/PHD"/>
</dbReference>
<feature type="region of interest" description="Disordered" evidence="2">
    <location>
        <begin position="390"/>
        <end position="453"/>
    </location>
</feature>
<protein>
    <submittedName>
        <fullName evidence="4">RING/U-box superfamily protein</fullName>
    </submittedName>
</protein>
<dbReference type="PANTHER" id="PTHR46519">
    <property type="entry name" value="RING/U-BOX SUPERFAMILY PROTEIN"/>
    <property type="match status" value="1"/>
</dbReference>
<dbReference type="EMBL" id="JAMFTS010000003">
    <property type="protein sequence ID" value="KAJ4778227.1"/>
    <property type="molecule type" value="Genomic_DNA"/>
</dbReference>
<feature type="domain" description="RING-type" evidence="3">
    <location>
        <begin position="763"/>
        <end position="802"/>
    </location>
</feature>
<dbReference type="PANTHER" id="PTHR46519:SF2">
    <property type="entry name" value="RING_U-BOX SUPERFAMILY PROTEIN"/>
    <property type="match status" value="1"/>
</dbReference>
<dbReference type="GO" id="GO:0008270">
    <property type="term" value="F:zinc ion binding"/>
    <property type="evidence" value="ECO:0007669"/>
    <property type="project" value="UniProtKB-KW"/>
</dbReference>
<evidence type="ECO:0000256" key="2">
    <source>
        <dbReference type="SAM" id="MobiDB-lite"/>
    </source>
</evidence>
<organism evidence="4 5">
    <name type="scientific">Rhynchospora pubera</name>
    <dbReference type="NCBI Taxonomy" id="906938"/>
    <lineage>
        <taxon>Eukaryota</taxon>
        <taxon>Viridiplantae</taxon>
        <taxon>Streptophyta</taxon>
        <taxon>Embryophyta</taxon>
        <taxon>Tracheophyta</taxon>
        <taxon>Spermatophyta</taxon>
        <taxon>Magnoliopsida</taxon>
        <taxon>Liliopsida</taxon>
        <taxon>Poales</taxon>
        <taxon>Cyperaceae</taxon>
        <taxon>Cyperoideae</taxon>
        <taxon>Rhynchosporeae</taxon>
        <taxon>Rhynchospora</taxon>
    </lineage>
</organism>
<proteinExistence type="predicted"/>
<feature type="region of interest" description="Disordered" evidence="2">
    <location>
        <begin position="602"/>
        <end position="658"/>
    </location>
</feature>
<dbReference type="Proteomes" id="UP001140206">
    <property type="component" value="Chromosome 3"/>
</dbReference>
<gene>
    <name evidence="4" type="ORF">LUZ62_062484</name>
</gene>
<feature type="compositionally biased region" description="Pro residues" evidence="2">
    <location>
        <begin position="106"/>
        <end position="116"/>
    </location>
</feature>
<keyword evidence="1" id="KW-0479">Metal-binding</keyword>
<evidence type="ECO:0000313" key="5">
    <source>
        <dbReference type="Proteomes" id="UP001140206"/>
    </source>
</evidence>
<keyword evidence="5" id="KW-1185">Reference proteome</keyword>
<feature type="compositionally biased region" description="Polar residues" evidence="2">
    <location>
        <begin position="390"/>
        <end position="442"/>
    </location>
</feature>